<dbReference type="CDD" id="cd00082">
    <property type="entry name" value="HisKA"/>
    <property type="match status" value="1"/>
</dbReference>
<keyword evidence="3" id="KW-0597">Phosphoprotein</keyword>
<feature type="transmembrane region" description="Helical" evidence="5">
    <location>
        <begin position="785"/>
        <end position="806"/>
    </location>
</feature>
<evidence type="ECO:0000259" key="6">
    <source>
        <dbReference type="PROSITE" id="PS50109"/>
    </source>
</evidence>
<dbReference type="CDD" id="cd16922">
    <property type="entry name" value="HATPase_EvgS-ArcB-TorS-like"/>
    <property type="match status" value="1"/>
</dbReference>
<evidence type="ECO:0000256" key="1">
    <source>
        <dbReference type="ARBA" id="ARBA00000085"/>
    </source>
</evidence>
<dbReference type="InterPro" id="IPR004358">
    <property type="entry name" value="Sig_transdc_His_kin-like_C"/>
</dbReference>
<dbReference type="InterPro" id="IPR036890">
    <property type="entry name" value="HATPase_C_sf"/>
</dbReference>
<dbReference type="SUPFAM" id="SSF55874">
    <property type="entry name" value="ATPase domain of HSP90 chaperone/DNA topoisomerase II/histidine kinase"/>
    <property type="match status" value="1"/>
</dbReference>
<dbReference type="STRING" id="1489064.WH96_05430"/>
<gene>
    <name evidence="7" type="ORF">WH96_05430</name>
</gene>
<evidence type="ECO:0000256" key="2">
    <source>
        <dbReference type="ARBA" id="ARBA00012438"/>
    </source>
</evidence>
<dbReference type="EC" id="2.7.13.3" evidence="2"/>
<dbReference type="Pfam" id="PF00512">
    <property type="entry name" value="HisKA"/>
    <property type="match status" value="1"/>
</dbReference>
<dbReference type="SUPFAM" id="SSF47384">
    <property type="entry name" value="Homodimeric domain of signal transducing histidine kinase"/>
    <property type="match status" value="1"/>
</dbReference>
<keyword evidence="5" id="KW-0472">Membrane</keyword>
<sequence length="1077" mass="121065">MSGIWWRNCVEVVGGAFLGEQGGYVPGFRKMCCTFLAALFLVLIPLTQTAFAIDLTPAEKSWIEEHPVVRIGIDSDYAPYSFQKTEGSYRGIAPDFVRHIESETGLKFEIIPDLTWPEIIGGAKEKTIDVIATAVKTPNRDEFLNFSQIYINTPLVIISQVGRRNIQHPTDIIGKRVALVKDYTSTQRVLADYPDIVPVYVDTPLQGLQAVAIDDADAYVGVLGVSIYVAQEYGLVNLRVASKYDLRNNGQRFAVRKDWPELVGIIDKVLNEMPLRKKNRITSNWIPILDDIIDRYNQTPSFVLNEKEKAWLLNNPEIKVGIMNAWPPMDYIDEEGQPKGIGVDLLYLFNKRLNGAVKTVPGNWGVLLEQLKRGEIDALMDITPSATRREELLFTTPYLNVPHVIFAHKDSSYFENLDDLEGRTVALEEDFFLSNQLVKNHPLIKVKSYPTTSDALDAVTKKQVDAYIGNRAAAMYVIRNELIDNISQHGKLDETSSINAIAVRNDNPVLQAILQKALDNISLSEQRVILKYWVEDPQRKLLLSSEERTWLKAHPVIRVAADLEFPPIEYVDENGVFKGVAIDYLNELSERLGVTFEISKQYNWATSVEMVRDRELDMFSAATPTISRKEYSTFTDPYLQLPLVIFALDNVPYIDGIAGLKDKKVAIVENYAVTENIRAGNMGLELVEVKTVAEGIKLLNAQEVDAYIGSILVTGQTLREKGVLNIRVAGQTPFINEISMGIRSDWPEFAFIMKKALQSIPDEKHREIRNKWIGLQIEPKPDYTIFWQIAAGSLGILILFFGWNTYLQRRMDAQSKALRENNTRLIHEVKERRKAEESANRANRAKDTFLTNLSHEFRTPLNAIIGYTEFMLLNKKKKVSEDKSAEYLDHIQSAGQHMLELVDDLMDLSVIDLGEMSLNEEVTSTGEVIDIVKGLIEGKINSPKKTIHWHASGALPQVRVDVRHVKQILINLVENAIKFTPDGGEITIADHMTKAGEIVLSVKDTGIGIPEDEIDDILEVFHRGQDPLIRSSEGTGLGLTLCVRMAELHDGAIKVESTRGKGTTVSFIIPASRVIQS</sequence>
<accession>A0A0H2MGM8</accession>
<dbReference type="Gene3D" id="1.10.287.130">
    <property type="match status" value="1"/>
</dbReference>
<evidence type="ECO:0000256" key="5">
    <source>
        <dbReference type="SAM" id="Phobius"/>
    </source>
</evidence>
<reference evidence="7 8" key="1">
    <citation type="submission" date="2015-03" db="EMBL/GenBank/DDBJ databases">
        <title>Genome Sequence of Kiloniella spongiae MEBiC09566, isolated from a marine sponge.</title>
        <authorList>
            <person name="Shao Z."/>
            <person name="Wang L."/>
            <person name="Li X."/>
        </authorList>
    </citation>
    <scope>NUCLEOTIDE SEQUENCE [LARGE SCALE GENOMIC DNA]</scope>
    <source>
        <strain evidence="7 8">MEBiC09566</strain>
    </source>
</reference>
<feature type="domain" description="Histidine kinase" evidence="6">
    <location>
        <begin position="852"/>
        <end position="1073"/>
    </location>
</feature>
<dbReference type="InterPro" id="IPR005467">
    <property type="entry name" value="His_kinase_dom"/>
</dbReference>
<organism evidence="7 8">
    <name type="scientific">Kiloniella spongiae</name>
    <dbReference type="NCBI Taxonomy" id="1489064"/>
    <lineage>
        <taxon>Bacteria</taxon>
        <taxon>Pseudomonadati</taxon>
        <taxon>Pseudomonadota</taxon>
        <taxon>Alphaproteobacteria</taxon>
        <taxon>Rhodospirillales</taxon>
        <taxon>Kiloniellaceae</taxon>
        <taxon>Kiloniella</taxon>
    </lineage>
</organism>
<dbReference type="RefSeq" id="WP_047763081.1">
    <property type="nucleotide sequence ID" value="NZ_LAQL01000003.1"/>
</dbReference>
<dbReference type="SMART" id="SM00387">
    <property type="entry name" value="HATPase_c"/>
    <property type="match status" value="1"/>
</dbReference>
<dbReference type="PRINTS" id="PR00344">
    <property type="entry name" value="BCTRLSENSOR"/>
</dbReference>
<dbReference type="PANTHER" id="PTHR35936:SF32">
    <property type="entry name" value="MEMBRANE-BOUND LYTIC MUREIN TRANSGLYCOSYLASE F"/>
    <property type="match status" value="1"/>
</dbReference>
<dbReference type="SMART" id="SM00388">
    <property type="entry name" value="HisKA"/>
    <property type="match status" value="1"/>
</dbReference>
<comment type="catalytic activity">
    <reaction evidence="1">
        <text>ATP + protein L-histidine = ADP + protein N-phospho-L-histidine.</text>
        <dbReference type="EC" id="2.7.13.3"/>
    </reaction>
</comment>
<dbReference type="SMART" id="SM00062">
    <property type="entry name" value="PBPb"/>
    <property type="match status" value="3"/>
</dbReference>
<keyword evidence="8" id="KW-1185">Reference proteome</keyword>
<protein>
    <recommendedName>
        <fullName evidence="2">histidine kinase</fullName>
        <ecNumber evidence="2">2.7.13.3</ecNumber>
    </recommendedName>
</protein>
<dbReference type="PANTHER" id="PTHR35936">
    <property type="entry name" value="MEMBRANE-BOUND LYTIC MUREIN TRANSGLYCOSYLASE F"/>
    <property type="match status" value="1"/>
</dbReference>
<keyword evidence="5" id="KW-0812">Transmembrane</keyword>
<keyword evidence="5" id="KW-1133">Transmembrane helix</keyword>
<comment type="caution">
    <text evidence="7">The sequence shown here is derived from an EMBL/GenBank/DDBJ whole genome shotgun (WGS) entry which is preliminary data.</text>
</comment>
<dbReference type="InterPro" id="IPR003594">
    <property type="entry name" value="HATPase_dom"/>
</dbReference>
<dbReference type="InterPro" id="IPR036097">
    <property type="entry name" value="HisK_dim/P_sf"/>
</dbReference>
<dbReference type="Proteomes" id="UP000035444">
    <property type="component" value="Unassembled WGS sequence"/>
</dbReference>
<dbReference type="InterPro" id="IPR003661">
    <property type="entry name" value="HisK_dim/P_dom"/>
</dbReference>
<dbReference type="Gene3D" id="3.30.565.10">
    <property type="entry name" value="Histidine kinase-like ATPase, C-terminal domain"/>
    <property type="match status" value="1"/>
</dbReference>
<evidence type="ECO:0000256" key="3">
    <source>
        <dbReference type="ARBA" id="ARBA00022553"/>
    </source>
</evidence>
<name>A0A0H2MGM8_9PROT</name>
<proteinExistence type="predicted"/>
<dbReference type="CDD" id="cd01007">
    <property type="entry name" value="PBP2_BvgS_HisK_like"/>
    <property type="match status" value="3"/>
</dbReference>
<dbReference type="GO" id="GO:0000155">
    <property type="term" value="F:phosphorelay sensor kinase activity"/>
    <property type="evidence" value="ECO:0007669"/>
    <property type="project" value="InterPro"/>
</dbReference>
<evidence type="ECO:0000313" key="8">
    <source>
        <dbReference type="Proteomes" id="UP000035444"/>
    </source>
</evidence>
<dbReference type="Gene3D" id="3.40.190.10">
    <property type="entry name" value="Periplasmic binding protein-like II"/>
    <property type="match status" value="6"/>
</dbReference>
<evidence type="ECO:0000313" key="7">
    <source>
        <dbReference type="EMBL" id="KLN61744.1"/>
    </source>
</evidence>
<dbReference type="Pfam" id="PF02518">
    <property type="entry name" value="HATPase_c"/>
    <property type="match status" value="1"/>
</dbReference>
<dbReference type="OrthoDB" id="9801651at2"/>
<evidence type="ECO:0000256" key="4">
    <source>
        <dbReference type="ARBA" id="ARBA00022729"/>
    </source>
</evidence>
<dbReference type="InterPro" id="IPR001638">
    <property type="entry name" value="Solute-binding_3/MltF_N"/>
</dbReference>
<dbReference type="SUPFAM" id="SSF53850">
    <property type="entry name" value="Periplasmic binding protein-like II"/>
    <property type="match status" value="3"/>
</dbReference>
<dbReference type="EMBL" id="LAQL01000003">
    <property type="protein sequence ID" value="KLN61744.1"/>
    <property type="molecule type" value="Genomic_DNA"/>
</dbReference>
<keyword evidence="4" id="KW-0732">Signal</keyword>
<dbReference type="AlphaFoldDB" id="A0A0H2MGM8"/>
<dbReference type="Pfam" id="PF00497">
    <property type="entry name" value="SBP_bac_3"/>
    <property type="match status" value="3"/>
</dbReference>
<dbReference type="PROSITE" id="PS50109">
    <property type="entry name" value="HIS_KIN"/>
    <property type="match status" value="1"/>
</dbReference>